<comment type="subunit">
    <text evidence="4">Part of a SCF (SKP1-cullin-F-box) protein ligase complex.</text>
</comment>
<dbReference type="InterPro" id="IPR036296">
    <property type="entry name" value="SKP1-like_dim_sf"/>
</dbReference>
<dbReference type="GO" id="GO:0009867">
    <property type="term" value="P:jasmonic acid mediated signaling pathway"/>
    <property type="evidence" value="ECO:0007669"/>
    <property type="project" value="UniProtKB-ARBA"/>
</dbReference>
<proteinExistence type="inferred from homology"/>
<dbReference type="InterPro" id="IPR001232">
    <property type="entry name" value="SKP1-like"/>
</dbReference>
<evidence type="ECO:0000313" key="7">
    <source>
        <dbReference type="Proteomes" id="UP001457282"/>
    </source>
</evidence>
<comment type="similarity">
    <text evidence="2 4">Belongs to the SKP1 family.</text>
</comment>
<dbReference type="AlphaFoldDB" id="A0AAW1W2X6"/>
<dbReference type="SUPFAM" id="SSF54695">
    <property type="entry name" value="POZ domain"/>
    <property type="match status" value="1"/>
</dbReference>
<dbReference type="InterPro" id="IPR011333">
    <property type="entry name" value="SKP1/BTB/POZ_sf"/>
</dbReference>
<protein>
    <recommendedName>
        <fullName evidence="4">SKP1-like protein</fullName>
    </recommendedName>
</protein>
<reference evidence="6 7" key="1">
    <citation type="journal article" date="2023" name="G3 (Bethesda)">
        <title>A chromosome-length genome assembly and annotation of blackberry (Rubus argutus, cv. 'Hillquist').</title>
        <authorList>
            <person name="Bruna T."/>
            <person name="Aryal R."/>
            <person name="Dudchenko O."/>
            <person name="Sargent D.J."/>
            <person name="Mead D."/>
            <person name="Buti M."/>
            <person name="Cavallini A."/>
            <person name="Hytonen T."/>
            <person name="Andres J."/>
            <person name="Pham M."/>
            <person name="Weisz D."/>
            <person name="Mascagni F."/>
            <person name="Usai G."/>
            <person name="Natali L."/>
            <person name="Bassil N."/>
            <person name="Fernandez G.E."/>
            <person name="Lomsadze A."/>
            <person name="Armour M."/>
            <person name="Olukolu B."/>
            <person name="Poorten T."/>
            <person name="Britton C."/>
            <person name="Davik J."/>
            <person name="Ashrafi H."/>
            <person name="Aiden E.L."/>
            <person name="Borodovsky M."/>
            <person name="Worthington M."/>
        </authorList>
    </citation>
    <scope>NUCLEOTIDE SEQUENCE [LARGE SCALE GENOMIC DNA]</scope>
    <source>
        <strain evidence="6">PI 553951</strain>
    </source>
</reference>
<dbReference type="Proteomes" id="UP001457282">
    <property type="component" value="Unassembled WGS sequence"/>
</dbReference>
<dbReference type="SMART" id="SM00512">
    <property type="entry name" value="Skp1"/>
    <property type="match status" value="1"/>
</dbReference>
<dbReference type="InterPro" id="IPR016897">
    <property type="entry name" value="SKP1"/>
</dbReference>
<organism evidence="6 7">
    <name type="scientific">Rubus argutus</name>
    <name type="common">Southern blackberry</name>
    <dbReference type="NCBI Taxonomy" id="59490"/>
    <lineage>
        <taxon>Eukaryota</taxon>
        <taxon>Viridiplantae</taxon>
        <taxon>Streptophyta</taxon>
        <taxon>Embryophyta</taxon>
        <taxon>Tracheophyta</taxon>
        <taxon>Spermatophyta</taxon>
        <taxon>Magnoliopsida</taxon>
        <taxon>eudicotyledons</taxon>
        <taxon>Gunneridae</taxon>
        <taxon>Pentapetalae</taxon>
        <taxon>rosids</taxon>
        <taxon>fabids</taxon>
        <taxon>Rosales</taxon>
        <taxon>Rosaceae</taxon>
        <taxon>Rosoideae</taxon>
        <taxon>Rosoideae incertae sedis</taxon>
        <taxon>Rubus</taxon>
    </lineage>
</organism>
<dbReference type="EMBL" id="JBEDUW010000007">
    <property type="protein sequence ID" value="KAK9913193.1"/>
    <property type="molecule type" value="Genomic_DNA"/>
</dbReference>
<dbReference type="PIRSF" id="PIRSF028729">
    <property type="entry name" value="E3_ubiquit_lig_SCF_Skp"/>
    <property type="match status" value="1"/>
</dbReference>
<name>A0AAW1W2X6_RUBAR</name>
<comment type="pathway">
    <text evidence="1 4">Protein modification; protein ubiquitination.</text>
</comment>
<dbReference type="InterPro" id="IPR016073">
    <property type="entry name" value="Skp1_comp_POZ"/>
</dbReference>
<evidence type="ECO:0000313" key="6">
    <source>
        <dbReference type="EMBL" id="KAK9913193.1"/>
    </source>
</evidence>
<comment type="caution">
    <text evidence="6">The sequence shown here is derived from an EMBL/GenBank/DDBJ whole genome shotgun (WGS) entry which is preliminary data.</text>
</comment>
<keyword evidence="7" id="KW-1185">Reference proteome</keyword>
<evidence type="ECO:0000256" key="4">
    <source>
        <dbReference type="PIRNR" id="PIRNR028729"/>
    </source>
</evidence>
<evidence type="ECO:0000259" key="5">
    <source>
        <dbReference type="Pfam" id="PF03931"/>
    </source>
</evidence>
<dbReference type="PANTHER" id="PTHR11165">
    <property type="entry name" value="SKP1"/>
    <property type="match status" value="1"/>
</dbReference>
<dbReference type="Pfam" id="PF03931">
    <property type="entry name" value="Skp1_POZ"/>
    <property type="match status" value="1"/>
</dbReference>
<dbReference type="GO" id="GO:0016567">
    <property type="term" value="P:protein ubiquitination"/>
    <property type="evidence" value="ECO:0007669"/>
    <property type="project" value="UniProtKB-UniRule"/>
</dbReference>
<feature type="domain" description="SKP1 component POZ" evidence="5">
    <location>
        <begin position="3"/>
        <end position="64"/>
    </location>
</feature>
<accession>A0AAW1W2X6</accession>
<gene>
    <name evidence="6" type="ORF">M0R45_037017</name>
</gene>
<dbReference type="Gene3D" id="3.30.710.10">
    <property type="entry name" value="Potassium Channel Kv1.1, Chain A"/>
    <property type="match status" value="1"/>
</dbReference>
<keyword evidence="3 4" id="KW-0833">Ubl conjugation pathway</keyword>
<dbReference type="GO" id="GO:0006511">
    <property type="term" value="P:ubiquitin-dependent protein catabolic process"/>
    <property type="evidence" value="ECO:0007669"/>
    <property type="project" value="InterPro"/>
</dbReference>
<evidence type="ECO:0000256" key="3">
    <source>
        <dbReference type="ARBA" id="ARBA00022786"/>
    </source>
</evidence>
<evidence type="ECO:0000256" key="1">
    <source>
        <dbReference type="ARBA" id="ARBA00004906"/>
    </source>
</evidence>
<evidence type="ECO:0000256" key="2">
    <source>
        <dbReference type="ARBA" id="ARBA00009993"/>
    </source>
</evidence>
<comment type="function">
    <text evidence="4">Involved in ubiquitination and subsequent proteasomal degradation of target proteins. Together with CUL1, RBX1 and a F-box protein, it forms a SCF E3 ubiquitin ligase complex. The functional specificity of this complex depends on the type of F-box protein. In the SCF complex, it serves as an adapter that links the F-box protein to CUL1.</text>
</comment>
<dbReference type="SUPFAM" id="SSF81382">
    <property type="entry name" value="Skp1 dimerisation domain-like"/>
    <property type="match status" value="1"/>
</dbReference>
<sequence>MSKVVRLRSSNNEVFEAAECMITMSKTIRTMINRFQDDQVVIIPLERVDSKTLATVREWCENHVTKSTQKQHQFVEGLDVDVLLHLLNTANYLDMKELGDHMREAIAERAQRKALEEIDPRSFHATVF</sequence>